<feature type="region of interest" description="Disordered" evidence="1">
    <location>
        <begin position="806"/>
        <end position="926"/>
    </location>
</feature>
<feature type="compositionally biased region" description="Basic and acidic residues" evidence="1">
    <location>
        <begin position="1492"/>
        <end position="1519"/>
    </location>
</feature>
<feature type="compositionally biased region" description="Acidic residues" evidence="1">
    <location>
        <begin position="1520"/>
        <end position="1530"/>
    </location>
</feature>
<dbReference type="EMBL" id="CDMZ01002478">
    <property type="protein sequence ID" value="CEM42561.1"/>
    <property type="molecule type" value="Genomic_DNA"/>
</dbReference>
<evidence type="ECO:0000256" key="1">
    <source>
        <dbReference type="SAM" id="MobiDB-lite"/>
    </source>
</evidence>
<accession>A0A0G4HEQ5</accession>
<feature type="region of interest" description="Disordered" evidence="1">
    <location>
        <begin position="153"/>
        <end position="207"/>
    </location>
</feature>
<feature type="compositionally biased region" description="Low complexity" evidence="1">
    <location>
        <begin position="848"/>
        <end position="871"/>
    </location>
</feature>
<gene>
    <name evidence="2" type="ORF">Cvel_26853</name>
</gene>
<feature type="compositionally biased region" description="Low complexity" evidence="1">
    <location>
        <begin position="1359"/>
        <end position="1384"/>
    </location>
</feature>
<dbReference type="VEuPathDB" id="CryptoDB:Cvel_26853"/>
<feature type="compositionally biased region" description="Basic and acidic residues" evidence="1">
    <location>
        <begin position="319"/>
        <end position="328"/>
    </location>
</feature>
<feature type="compositionally biased region" description="Low complexity" evidence="1">
    <location>
        <begin position="1449"/>
        <end position="1469"/>
    </location>
</feature>
<feature type="region of interest" description="Disordered" evidence="1">
    <location>
        <begin position="1347"/>
        <end position="1424"/>
    </location>
</feature>
<feature type="compositionally biased region" description="Polar residues" evidence="1">
    <location>
        <begin position="890"/>
        <end position="908"/>
    </location>
</feature>
<evidence type="ECO:0000313" key="2">
    <source>
        <dbReference type="EMBL" id="CEM42561.1"/>
    </source>
</evidence>
<proteinExistence type="predicted"/>
<feature type="compositionally biased region" description="Basic and acidic residues" evidence="1">
    <location>
        <begin position="1409"/>
        <end position="1418"/>
    </location>
</feature>
<feature type="compositionally biased region" description="Basic and acidic residues" evidence="1">
    <location>
        <begin position="830"/>
        <end position="839"/>
    </location>
</feature>
<feature type="region of interest" description="Disordered" evidence="1">
    <location>
        <begin position="608"/>
        <end position="667"/>
    </location>
</feature>
<feature type="region of interest" description="Disordered" evidence="1">
    <location>
        <begin position="304"/>
        <end position="348"/>
    </location>
</feature>
<sequence>MGEERDDSSGRTRKVGFLRYQYLNPKFISTLDGTNVEGYHLRLVKLGGEGAAQPRRNRQQQNPIVQQQVPSDRMVEQWNRNAAEIEHMEMQMAHMDHVKAWYEVYQNKYTQWHQQMEGWARHFSHGAYPGMGMGHSAGGGGWGGFYDQQAQHQHYAPHGHRGPPQPGLLPRPPGVLPRPPGFQQRARHGSGRRAPPPPPQPVEGYDSRAAREKVVEQVKELLQWRVDAKFGQATSRRLDAHSVAKSKEEVEKQAKERVEKILQTAKFDQQSQPDFDSEHTKIALSLAALLSSEPVAGPTRVLFRRPVNEDTDMVGETGNTRDEDKERVLAPQPDCAEAGPDEQRPGRGAADAVMSLRPNKNGDVNEKEVVRYLTNRIIASKVTEAQNMSEWKSARGLVPLFSFFAELCHVLEPPSASSLVRRMFESVLMLHITKEGMRGVHRANALSLSSSASSAAAGGSASVLSRSGENQKEAPYFLAMALLCEELAERRAREGLLASSLHISQEHFSYKKRVHSQILAKVVLSVLKDIRPKIEESSKNTVGVLRSASQRRVGEWRRANEISAAQLNDTMTEALDLFVRQVPLLALCGWDTTSPHLSRLQCLRPSTPLSSFVPEAERPPRGGPGSRNLSQGGGGQQERWENTRDADGPRQERTDPQPISKRAGWDSPEYMKRVLHMIAQTNKGRMKGQIGEIEELFSSLLVGRRGEQAQGGGGTKDDVTMGGAEGDQSSQTQLRAPPPPFPFPSSSSSRPGDRLARPKAPPSGRRPGGMSDATSNAPDIRFDPKGIGNPQDVTMTQAAPDLSSFQPVQMNAGTGNERAQGGGGRVSVTVRRDKDKPAEDSWTSYFNTPPASSSSAPAAAAAAAASASASTEPPPPPLPSLSQQAGLGGPSSSTSLQFAPQALLQPSSNRKRKSEAEEAKQDDHLNWLSQRMGSTFSTENPFGAQQKKQEGAAAAPTFFAMQAEGGGVNGGGLVEAEGEDAIIRSLLEEVDRQGGIEWNLQAFLRVGKRLSNDHCLKFAKALREAKACRWPAGLGADLLRGVNLSNGDDSNNRDLKVETFQEVLQELSEGVTRSSRLEWMDVRGFEWWCEIPQTVMIFEGLVKKLARRRGRFWSFGSSDAQGGHMEARGVGGDGKGVSIVKKTRSEREKIFELITTRPVRRIFWENLMAADLWAQAEELSRAITEGEEILSLCLWEGVGISVEPDGRARTEATVNSHRLSEREEDTEEVVAIFRCANVNCDGDGVWRTTKGRAVKGKKRDNCSECKGLELPLDGYSRPVRPVTAERIGLYRCRHSFEKVFRQWCSACGSEGLLIYCEKLGGQDRSGTHEDISCDWCMETRFQFEGESEQKDRVKANATASVQPHVSSSSPSASAAASASVSTPVRQSRGSPNTGGKGKPKTPMFPAPLESDKPKKKPEGPLTDSQLKALCGHSQSPLTLSQDSYGSGLGAAASAGLSSSSASLSNSSSSPLFQPVNLMSQKEKKELELQKERMAREEKMKRKKEQEEGSKKKQTMRDTESGEGEGNDEEGGQGGVEGILGLEEFGGTAPLVSAPEIRSPLDLIAEALHNFRQRQTFGLDQQGQPAGSAAASAAAAAAATGGQSVNGRIFLQTLQRVEIRLRLAEDSHVAVLFHQLTLALARVKASGGGQCSLRSIVLVDCPSLLWGDGLQASLITLCETCVANDEGRLGMGMTDTPGRSGLTVTIGSTGTVCRKAPERLVRVLKEKGVTVREGVRGPSD</sequence>
<feature type="region of interest" description="Disordered" evidence="1">
    <location>
        <begin position="705"/>
        <end position="794"/>
    </location>
</feature>
<feature type="compositionally biased region" description="Basic and acidic residues" evidence="1">
    <location>
        <begin position="914"/>
        <end position="925"/>
    </location>
</feature>
<protein>
    <submittedName>
        <fullName evidence="2">Uncharacterized protein</fullName>
    </submittedName>
</protein>
<feature type="compositionally biased region" description="Basic and acidic residues" evidence="1">
    <location>
        <begin position="638"/>
        <end position="655"/>
    </location>
</feature>
<feature type="compositionally biased region" description="Pro residues" evidence="1">
    <location>
        <begin position="163"/>
        <end position="180"/>
    </location>
</feature>
<reference evidence="2" key="1">
    <citation type="submission" date="2014-11" db="EMBL/GenBank/DDBJ databases">
        <authorList>
            <person name="Otto D Thomas"/>
            <person name="Naeem Raeece"/>
        </authorList>
    </citation>
    <scope>NUCLEOTIDE SEQUENCE</scope>
</reference>
<feature type="region of interest" description="Disordered" evidence="1">
    <location>
        <begin position="1447"/>
        <end position="1480"/>
    </location>
</feature>
<name>A0A0G4HEQ5_9ALVE</name>
<organism evidence="2">
    <name type="scientific">Chromera velia CCMP2878</name>
    <dbReference type="NCBI Taxonomy" id="1169474"/>
    <lineage>
        <taxon>Eukaryota</taxon>
        <taxon>Sar</taxon>
        <taxon>Alveolata</taxon>
        <taxon>Colpodellida</taxon>
        <taxon>Chromeraceae</taxon>
        <taxon>Chromera</taxon>
    </lineage>
</organism>
<feature type="region of interest" description="Disordered" evidence="1">
    <location>
        <begin position="1492"/>
        <end position="1539"/>
    </location>
</feature>